<dbReference type="NCBIfam" id="TIGR02276">
    <property type="entry name" value="beta_rpt_yvtn"/>
    <property type="match status" value="2"/>
</dbReference>
<dbReference type="InterPro" id="IPR048433">
    <property type="entry name" value="YNCE-like_beta-prop"/>
</dbReference>
<dbReference type="SUPFAM" id="SSF50974">
    <property type="entry name" value="Nitrous oxide reductase, N-terminal domain"/>
    <property type="match status" value="1"/>
</dbReference>
<dbReference type="InterPro" id="IPR011045">
    <property type="entry name" value="N2O_reductase_N"/>
</dbReference>
<feature type="domain" description="YNCE-like beta-propeller" evidence="2">
    <location>
        <begin position="247"/>
        <end position="401"/>
    </location>
</feature>
<dbReference type="Gene3D" id="2.130.10.10">
    <property type="entry name" value="YVTN repeat-like/Quinoprotein amine dehydrogenase"/>
    <property type="match status" value="2"/>
</dbReference>
<keyword evidence="4" id="KW-1185">Reference proteome</keyword>
<keyword evidence="1" id="KW-0732">Signal</keyword>
<evidence type="ECO:0000259" key="2">
    <source>
        <dbReference type="Pfam" id="PF21783"/>
    </source>
</evidence>
<dbReference type="InterPro" id="IPR015943">
    <property type="entry name" value="WD40/YVTN_repeat-like_dom_sf"/>
</dbReference>
<organism evidence="3 4">
    <name type="scientific">Bacillus yapensis</name>
    <dbReference type="NCBI Taxonomy" id="2492960"/>
    <lineage>
        <taxon>Bacteria</taxon>
        <taxon>Bacillati</taxon>
        <taxon>Bacillota</taxon>
        <taxon>Bacilli</taxon>
        <taxon>Bacillales</taxon>
        <taxon>Bacillaceae</taxon>
        <taxon>Bacillus</taxon>
    </lineage>
</organism>
<dbReference type="AlphaFoldDB" id="A0A431W3J1"/>
<dbReference type="OrthoDB" id="9772811at2"/>
<proteinExistence type="predicted"/>
<evidence type="ECO:0000313" key="3">
    <source>
        <dbReference type="EMBL" id="RTR30026.1"/>
    </source>
</evidence>
<sequence>MLFNLMRSFRKEFIFFCRKTLLIKMEDTHQIRMLISFHMYSMMYLRKLLRFFKILQREGIDMSRSTIFFLLVCLILLTLTSCSLNFDDNTRQRIGSQEIEIIKNETNDETELPQDNVQFYVPSEKENSISVIDIPSNKVIQEIKTGERPANVVFANEKAFVTHRQGNSVGVINLKEMKMIKEIEVGIDPHGIALSNDQKQLYVTTVGDQYVYVIDTVRLEVNRKIDLGEGARTNYPYLHEDILYISDHKNLLVYAVSNDKIIHTYKVNGSPMVIRTISNGNLLYVASSNYNAIEVFNTKSGKKEKDIESGIDVTDFVINEEKAIMVVTNKNDNSVSIIDLQTDKVIKKIQDISAPKHISFNKDMSMVYVTLSGSNKVAVINLETNEYIEEIEVGYNPHGIHLRVDNKN</sequence>
<dbReference type="InterPro" id="IPR051200">
    <property type="entry name" value="Host-pathogen_enzymatic-act"/>
</dbReference>
<accession>A0A431W3J1</accession>
<gene>
    <name evidence="3" type="ORF">EKG37_14090</name>
</gene>
<name>A0A431W3J1_9BACI</name>
<dbReference type="InterPro" id="IPR011964">
    <property type="entry name" value="YVTN_b-propeller_repeat"/>
</dbReference>
<protein>
    <recommendedName>
        <fullName evidence="2">YNCE-like beta-propeller domain-containing protein</fullName>
    </recommendedName>
</protein>
<reference evidence="3 4" key="1">
    <citation type="submission" date="2018-12" db="EMBL/GenBank/DDBJ databases">
        <title>Bacillus yapensis draft genome sequence.</title>
        <authorList>
            <person name="Yu L."/>
            <person name="Xu X."/>
            <person name="Tang X."/>
        </authorList>
    </citation>
    <scope>NUCLEOTIDE SEQUENCE [LARGE SCALE GENOMIC DNA]</scope>
    <source>
        <strain evidence="3 4">XXST-01</strain>
    </source>
</reference>
<evidence type="ECO:0000256" key="1">
    <source>
        <dbReference type="ARBA" id="ARBA00022729"/>
    </source>
</evidence>
<dbReference type="EMBL" id="RXNT01000011">
    <property type="protein sequence ID" value="RTR30026.1"/>
    <property type="molecule type" value="Genomic_DNA"/>
</dbReference>
<comment type="caution">
    <text evidence="3">The sequence shown here is derived from an EMBL/GenBank/DDBJ whole genome shotgun (WGS) entry which is preliminary data.</text>
</comment>
<dbReference type="Pfam" id="PF21783">
    <property type="entry name" value="YNCE"/>
    <property type="match status" value="1"/>
</dbReference>
<dbReference type="PANTHER" id="PTHR47197">
    <property type="entry name" value="PROTEIN NIRF"/>
    <property type="match status" value="1"/>
</dbReference>
<dbReference type="PANTHER" id="PTHR47197:SF3">
    <property type="entry name" value="DIHYDRO-HEME D1 DEHYDROGENASE"/>
    <property type="match status" value="1"/>
</dbReference>
<evidence type="ECO:0000313" key="4">
    <source>
        <dbReference type="Proteomes" id="UP000271374"/>
    </source>
</evidence>
<dbReference type="Proteomes" id="UP000271374">
    <property type="component" value="Unassembled WGS sequence"/>
</dbReference>